<dbReference type="Proteomes" id="UP000614601">
    <property type="component" value="Unassembled WGS sequence"/>
</dbReference>
<comment type="subcellular location">
    <subcellularLocation>
        <location evidence="1">Secreted</location>
    </subcellularLocation>
</comment>
<sequence>MKLILPAVLVLLIVVQYVSSIGVRPTQSLAVQGKFMCKGKPAKGVKVKIYDHDTFTMDDKMGETKSDAQGFFHIIAKGNEVSRVTPKMNIYHKCGKLLPICYTKFSIGIPKSYLTRGSTPKSTYDAGTFNLDAKMPGQSTDCIN</sequence>
<evidence type="ECO:0008006" key="8">
    <source>
        <dbReference type="Google" id="ProtNLM"/>
    </source>
</evidence>
<keyword evidence="3" id="KW-0964">Secreted</keyword>
<dbReference type="GO" id="GO:0005576">
    <property type="term" value="C:extracellular region"/>
    <property type="evidence" value="ECO:0007669"/>
    <property type="project" value="UniProtKB-SubCell"/>
</dbReference>
<accession>A0A811LD37</accession>
<comment type="caution">
    <text evidence="6">The sequence shown here is derived from an EMBL/GenBank/DDBJ whole genome shotgun (WGS) entry which is preliminary data.</text>
</comment>
<evidence type="ECO:0000256" key="2">
    <source>
        <dbReference type="ARBA" id="ARBA00010112"/>
    </source>
</evidence>
<dbReference type="Gene3D" id="2.60.40.3330">
    <property type="match status" value="1"/>
</dbReference>
<evidence type="ECO:0000313" key="7">
    <source>
        <dbReference type="Proteomes" id="UP000614601"/>
    </source>
</evidence>
<gene>
    <name evidence="6" type="ORF">BOKJ2_LOCUS11352</name>
</gene>
<evidence type="ECO:0000313" key="6">
    <source>
        <dbReference type="EMBL" id="CAD5224985.1"/>
    </source>
</evidence>
<proteinExistence type="inferred from homology"/>
<dbReference type="PANTHER" id="PTHR21700:SF24">
    <property type="entry name" value="TRANSTHYRETIN-LIKE FAMILY PROTEIN"/>
    <property type="match status" value="1"/>
</dbReference>
<evidence type="ECO:0000256" key="1">
    <source>
        <dbReference type="ARBA" id="ARBA00004613"/>
    </source>
</evidence>
<comment type="similarity">
    <text evidence="2">Belongs to the nematode transthyretin-like family.</text>
</comment>
<evidence type="ECO:0000256" key="4">
    <source>
        <dbReference type="ARBA" id="ARBA00022729"/>
    </source>
</evidence>
<protein>
    <recommendedName>
        <fullName evidence="8">Transthyretin-like family protein</fullName>
    </recommendedName>
</protein>
<dbReference type="GO" id="GO:0009986">
    <property type="term" value="C:cell surface"/>
    <property type="evidence" value="ECO:0007669"/>
    <property type="project" value="InterPro"/>
</dbReference>
<dbReference type="InterPro" id="IPR001534">
    <property type="entry name" value="Transthyretin-like"/>
</dbReference>
<dbReference type="Pfam" id="PF01060">
    <property type="entry name" value="TTR-52"/>
    <property type="match status" value="1"/>
</dbReference>
<keyword evidence="7" id="KW-1185">Reference proteome</keyword>
<evidence type="ECO:0000256" key="3">
    <source>
        <dbReference type="ARBA" id="ARBA00022525"/>
    </source>
</evidence>
<dbReference type="EMBL" id="CAJFCW020000005">
    <property type="protein sequence ID" value="CAG9120382.1"/>
    <property type="molecule type" value="Genomic_DNA"/>
</dbReference>
<feature type="chain" id="PRO_5036221372" description="Transthyretin-like family protein" evidence="5">
    <location>
        <begin position="21"/>
        <end position="144"/>
    </location>
</feature>
<dbReference type="Proteomes" id="UP000783686">
    <property type="component" value="Unassembled WGS sequence"/>
</dbReference>
<evidence type="ECO:0000256" key="5">
    <source>
        <dbReference type="SAM" id="SignalP"/>
    </source>
</evidence>
<dbReference type="EMBL" id="CAJFDH010000005">
    <property type="protein sequence ID" value="CAD5224985.1"/>
    <property type="molecule type" value="Genomic_DNA"/>
</dbReference>
<reference evidence="6" key="1">
    <citation type="submission" date="2020-09" db="EMBL/GenBank/DDBJ databases">
        <authorList>
            <person name="Kikuchi T."/>
        </authorList>
    </citation>
    <scope>NUCLEOTIDE SEQUENCE</scope>
    <source>
        <strain evidence="6">SH1</strain>
    </source>
</reference>
<name>A0A811LD37_9BILA</name>
<keyword evidence="4 5" id="KW-0732">Signal</keyword>
<feature type="signal peptide" evidence="5">
    <location>
        <begin position="1"/>
        <end position="20"/>
    </location>
</feature>
<dbReference type="InterPro" id="IPR038479">
    <property type="entry name" value="Transthyretin-like_sf"/>
</dbReference>
<dbReference type="PANTHER" id="PTHR21700">
    <property type="entry name" value="TRANSTHYRETIN-LIKE FAMILY PROTEIN-RELATED"/>
    <property type="match status" value="1"/>
</dbReference>
<dbReference type="OrthoDB" id="73919at2759"/>
<organism evidence="6 7">
    <name type="scientific">Bursaphelenchus okinawaensis</name>
    <dbReference type="NCBI Taxonomy" id="465554"/>
    <lineage>
        <taxon>Eukaryota</taxon>
        <taxon>Metazoa</taxon>
        <taxon>Ecdysozoa</taxon>
        <taxon>Nematoda</taxon>
        <taxon>Chromadorea</taxon>
        <taxon>Rhabditida</taxon>
        <taxon>Tylenchina</taxon>
        <taxon>Tylenchomorpha</taxon>
        <taxon>Aphelenchoidea</taxon>
        <taxon>Aphelenchoididae</taxon>
        <taxon>Bursaphelenchus</taxon>
    </lineage>
</organism>
<dbReference type="AlphaFoldDB" id="A0A811LD37"/>